<evidence type="ECO:0000313" key="1">
    <source>
        <dbReference type="EMBL" id="JAD69575.1"/>
    </source>
</evidence>
<reference evidence="1" key="2">
    <citation type="journal article" date="2015" name="Data Brief">
        <title>Shoot transcriptome of the giant reed, Arundo donax.</title>
        <authorList>
            <person name="Barrero R.A."/>
            <person name="Guerrero F.D."/>
            <person name="Moolhuijzen P."/>
            <person name="Goolsby J.A."/>
            <person name="Tidwell J."/>
            <person name="Bellgard S.E."/>
            <person name="Bellgard M.I."/>
        </authorList>
    </citation>
    <scope>NUCLEOTIDE SEQUENCE</scope>
    <source>
        <tissue evidence="1">Shoot tissue taken approximately 20 cm above the soil surface</tissue>
    </source>
</reference>
<name>A0A0A9C843_ARUDO</name>
<dbReference type="EMBL" id="GBRH01228320">
    <property type="protein sequence ID" value="JAD69575.1"/>
    <property type="molecule type" value="Transcribed_RNA"/>
</dbReference>
<organism evidence="1">
    <name type="scientific">Arundo donax</name>
    <name type="common">Giant reed</name>
    <name type="synonym">Donax arundinaceus</name>
    <dbReference type="NCBI Taxonomy" id="35708"/>
    <lineage>
        <taxon>Eukaryota</taxon>
        <taxon>Viridiplantae</taxon>
        <taxon>Streptophyta</taxon>
        <taxon>Embryophyta</taxon>
        <taxon>Tracheophyta</taxon>
        <taxon>Spermatophyta</taxon>
        <taxon>Magnoliopsida</taxon>
        <taxon>Liliopsida</taxon>
        <taxon>Poales</taxon>
        <taxon>Poaceae</taxon>
        <taxon>PACMAD clade</taxon>
        <taxon>Arundinoideae</taxon>
        <taxon>Arundineae</taxon>
        <taxon>Arundo</taxon>
    </lineage>
</organism>
<accession>A0A0A9C843</accession>
<reference evidence="1" key="1">
    <citation type="submission" date="2014-09" db="EMBL/GenBank/DDBJ databases">
        <authorList>
            <person name="Magalhaes I.L.F."/>
            <person name="Oliveira U."/>
            <person name="Santos F.R."/>
            <person name="Vidigal T.H.D.A."/>
            <person name="Brescovit A.D."/>
            <person name="Santos A.J."/>
        </authorList>
    </citation>
    <scope>NUCLEOTIDE SEQUENCE</scope>
    <source>
        <tissue evidence="1">Shoot tissue taken approximately 20 cm above the soil surface</tissue>
    </source>
</reference>
<sequence length="41" mass="4424">MGPPGRALPRCSVAHGLHPLPPPQALIRLALARGWRFRLSG</sequence>
<proteinExistence type="predicted"/>
<protein>
    <submittedName>
        <fullName evidence="1">Uncharacterized protein</fullName>
    </submittedName>
</protein>
<dbReference type="AlphaFoldDB" id="A0A0A9C843"/>